<evidence type="ECO:0000313" key="5">
    <source>
        <dbReference type="EMBL" id="SCZ00495.1"/>
    </source>
</evidence>
<evidence type="ECO:0000256" key="2">
    <source>
        <dbReference type="ARBA" id="ARBA00022741"/>
    </source>
</evidence>
<keyword evidence="1" id="KW-0677">Repeat</keyword>
<reference evidence="6" key="1">
    <citation type="submission" date="2016-10" db="EMBL/GenBank/DDBJ databases">
        <authorList>
            <person name="Varghese N."/>
            <person name="Submissions S."/>
        </authorList>
    </citation>
    <scope>NUCLEOTIDE SEQUENCE [LARGE SCALE GENOMIC DNA]</scope>
    <source>
        <strain evidence="6">BL9</strain>
    </source>
</reference>
<keyword evidence="6" id="KW-1185">Reference proteome</keyword>
<dbReference type="GO" id="GO:0016887">
    <property type="term" value="F:ATP hydrolysis activity"/>
    <property type="evidence" value="ECO:0007669"/>
    <property type="project" value="InterPro"/>
</dbReference>
<gene>
    <name evidence="5" type="ORF">SAMN05720606_11596</name>
</gene>
<proteinExistence type="predicted"/>
<dbReference type="PANTHER" id="PTHR19211">
    <property type="entry name" value="ATP-BINDING TRANSPORT PROTEIN-RELATED"/>
    <property type="match status" value="1"/>
</dbReference>
<dbReference type="CDD" id="cd03221">
    <property type="entry name" value="ABCF_EF-3"/>
    <property type="match status" value="1"/>
</dbReference>
<dbReference type="InterPro" id="IPR027417">
    <property type="entry name" value="P-loop_NTPase"/>
</dbReference>
<dbReference type="PANTHER" id="PTHR19211:SF14">
    <property type="entry name" value="ATP-BINDING CASSETTE SUB-FAMILY F MEMBER 1"/>
    <property type="match status" value="1"/>
</dbReference>
<name>A0A1G5KIM2_9BACL</name>
<keyword evidence="3 5" id="KW-0067">ATP-binding</keyword>
<feature type="domain" description="ABC transporter" evidence="4">
    <location>
        <begin position="2"/>
        <end position="254"/>
    </location>
</feature>
<dbReference type="Gene3D" id="3.40.50.300">
    <property type="entry name" value="P-loop containing nucleotide triphosphate hydrolases"/>
    <property type="match status" value="2"/>
</dbReference>
<dbReference type="STRING" id="582692.SAMN05720606_11596"/>
<dbReference type="InterPro" id="IPR003439">
    <property type="entry name" value="ABC_transporter-like_ATP-bd"/>
</dbReference>
<evidence type="ECO:0000313" key="6">
    <source>
        <dbReference type="Proteomes" id="UP000198538"/>
    </source>
</evidence>
<dbReference type="PROSITE" id="PS50893">
    <property type="entry name" value="ABC_TRANSPORTER_2"/>
    <property type="match status" value="2"/>
</dbReference>
<keyword evidence="2" id="KW-0547">Nucleotide-binding</keyword>
<dbReference type="EMBL" id="FMVM01000015">
    <property type="protein sequence ID" value="SCZ00495.1"/>
    <property type="molecule type" value="Genomic_DNA"/>
</dbReference>
<dbReference type="AlphaFoldDB" id="A0A1G5KIM2"/>
<evidence type="ECO:0000256" key="3">
    <source>
        <dbReference type="ARBA" id="ARBA00022840"/>
    </source>
</evidence>
<protein>
    <submittedName>
        <fullName evidence="5">ATP-binding cassette, subfamily F, member 3</fullName>
    </submittedName>
</protein>
<organism evidence="5 6">
    <name type="scientific">Paenibacillus polysaccharolyticus</name>
    <dbReference type="NCBI Taxonomy" id="582692"/>
    <lineage>
        <taxon>Bacteria</taxon>
        <taxon>Bacillati</taxon>
        <taxon>Bacillota</taxon>
        <taxon>Bacilli</taxon>
        <taxon>Bacillales</taxon>
        <taxon>Paenibacillaceae</taxon>
        <taxon>Paenibacillus</taxon>
    </lineage>
</organism>
<dbReference type="GO" id="GO:0005524">
    <property type="term" value="F:ATP binding"/>
    <property type="evidence" value="ECO:0007669"/>
    <property type="project" value="UniProtKB-KW"/>
</dbReference>
<dbReference type="Proteomes" id="UP000198538">
    <property type="component" value="Unassembled WGS sequence"/>
</dbReference>
<dbReference type="InterPro" id="IPR050611">
    <property type="entry name" value="ABCF"/>
</dbReference>
<dbReference type="SMART" id="SM00382">
    <property type="entry name" value="AAA"/>
    <property type="match status" value="2"/>
</dbReference>
<dbReference type="InterPro" id="IPR017871">
    <property type="entry name" value="ABC_transporter-like_CS"/>
</dbReference>
<evidence type="ECO:0000256" key="1">
    <source>
        <dbReference type="ARBA" id="ARBA00022737"/>
    </source>
</evidence>
<sequence length="579" mass="66086">MIKAQNLSFSFPQKELYKDISFTLEEGQHCAFIGTSGSGKSTLIEILMDPERHLFEGKLEIDPDCTIGYMSQFSQVDPTTEMTVFEYIAEEFIKLQDEITAIYAEMANTSDMDSLMEKVQLALDALEAMGGDEYENTIHKQLNLANLMKLKDASISSLSGGEFKLIQVMKEMLHSPDLMIMDEPDVFLDFENLNALKKLINSHKGMLLVVTHNRYLLNHCFNKIIHLENMELQEFDGRYIEYNFSLLQTKIELQEIAVAEAEEIERYDGVIENLRAIATINSEASRGRALKARVKFQERLEARRIKAPFVDIKQPNIRFGLDHQVEDSIAIKVDNYSVSFDELVLQDVNFEIKSTDKVAIIGPNGTGKTTLLRDIFKNNQPSIEINEDLKLAYLSQLQGETLKDSNTILHEFIDAGFETYDEIRAYLVNYGFEGEILDQKIESLSGGEKNMLQLAKAAGVQADLLLLDEPTSHLDIYSQIALEKAIEEYQGAILMVSHDFYSVVNGMDYVLIIENKTIRKMSMRKFRQMIYASHFDKDYLQNEQNKKAVEMQIELALKNTDFERAKGLVDELEGIIKQL</sequence>
<dbReference type="Pfam" id="PF00005">
    <property type="entry name" value="ABC_tran"/>
    <property type="match status" value="2"/>
</dbReference>
<dbReference type="RefSeq" id="WP_090923551.1">
    <property type="nucleotide sequence ID" value="NZ_FMVM01000015.1"/>
</dbReference>
<accession>A0A1G5KIM2</accession>
<dbReference type="PROSITE" id="PS00211">
    <property type="entry name" value="ABC_TRANSPORTER_1"/>
    <property type="match status" value="1"/>
</dbReference>
<dbReference type="SUPFAM" id="SSF52540">
    <property type="entry name" value="P-loop containing nucleoside triphosphate hydrolases"/>
    <property type="match status" value="2"/>
</dbReference>
<feature type="domain" description="ABC transporter" evidence="4">
    <location>
        <begin position="325"/>
        <end position="540"/>
    </location>
</feature>
<dbReference type="InterPro" id="IPR003593">
    <property type="entry name" value="AAA+_ATPase"/>
</dbReference>
<evidence type="ECO:0000259" key="4">
    <source>
        <dbReference type="PROSITE" id="PS50893"/>
    </source>
</evidence>